<evidence type="ECO:0000259" key="1">
    <source>
        <dbReference type="Pfam" id="PF01979"/>
    </source>
</evidence>
<organism evidence="2 3">
    <name type="scientific">Saccharopolyspora hirsuta</name>
    <dbReference type="NCBI Taxonomy" id="1837"/>
    <lineage>
        <taxon>Bacteria</taxon>
        <taxon>Bacillati</taxon>
        <taxon>Actinomycetota</taxon>
        <taxon>Actinomycetes</taxon>
        <taxon>Pseudonocardiales</taxon>
        <taxon>Pseudonocardiaceae</taxon>
        <taxon>Saccharopolyspora</taxon>
    </lineage>
</organism>
<dbReference type="Gene3D" id="3.20.20.140">
    <property type="entry name" value="Metal-dependent hydrolases"/>
    <property type="match status" value="1"/>
</dbReference>
<dbReference type="OrthoDB" id="3189065at2"/>
<sequence length="434" mass="46164">MVSRWRGLVVERVLRDVWVISGRAGDDPFVGDIAVANGRITHIDRSTRRPVRPTRAVLPGLANAHLHPTPALLRTALASITIDDNDRSPLVGRLYEALRADREALQLGARLALAETMSSGATCGCLHEYLAPEVAARQAAELGFPCVVAVHPGEPGWREVLARVRDTGAEVMLAGLNENDPANTDEALRELAAWAGELGVRVHAHVSETRERHEHMRARTGRTPVAHYREMGLLEHLYAVHCTAVEDEDVELLAAHDVPVVVTPSSEALLGDGIAPLAALREAGVRVGLGTDGAAWAGGEDVLRELTAAALLSRAVGGPGALRGGEVIELATLGGARVLGCESERGSVEVGKRADLVVLDLERPGLRPVLEGPLSTVREVIAFAATGADVIETMIGGTAVHRRGGTPLVEVDAVQDAAERVWRRAGGDRARTWL</sequence>
<dbReference type="Pfam" id="PF01979">
    <property type="entry name" value="Amidohydro_1"/>
    <property type="match status" value="1"/>
</dbReference>
<dbReference type="Gene3D" id="2.30.40.10">
    <property type="entry name" value="Urease, subunit C, domain 1"/>
    <property type="match status" value="1"/>
</dbReference>
<proteinExistence type="predicted"/>
<dbReference type="InterPro" id="IPR032466">
    <property type="entry name" value="Metal_Hydrolase"/>
</dbReference>
<dbReference type="GO" id="GO:0016810">
    <property type="term" value="F:hydrolase activity, acting on carbon-nitrogen (but not peptide) bonds"/>
    <property type="evidence" value="ECO:0007669"/>
    <property type="project" value="InterPro"/>
</dbReference>
<name>A0A5M7BWZ0_SACHI</name>
<dbReference type="AlphaFoldDB" id="A0A5M7BWZ0"/>
<dbReference type="Proteomes" id="UP000323946">
    <property type="component" value="Unassembled WGS sequence"/>
</dbReference>
<dbReference type="EMBL" id="VWPH01000005">
    <property type="protein sequence ID" value="KAA5834292.1"/>
    <property type="molecule type" value="Genomic_DNA"/>
</dbReference>
<dbReference type="PANTHER" id="PTHR43794">
    <property type="entry name" value="AMINOHYDROLASE SSNA-RELATED"/>
    <property type="match status" value="1"/>
</dbReference>
<reference evidence="2 3" key="1">
    <citation type="submission" date="2019-09" db="EMBL/GenBank/DDBJ databases">
        <title>Draft genome sequence of the thermophilic Saccharopolyspora hirsuta VKM Ac-666T.</title>
        <authorList>
            <person name="Lobastova T.G."/>
            <person name="Fokina V."/>
            <person name="Bragin E.Y."/>
            <person name="Shtratnikova V.Y."/>
            <person name="Starodumova I.P."/>
            <person name="Tarlachkov S.V."/>
            <person name="Donova M.V."/>
        </authorList>
    </citation>
    <scope>NUCLEOTIDE SEQUENCE [LARGE SCALE GENOMIC DNA]</scope>
    <source>
        <strain evidence="2 3">VKM Ac-666</strain>
    </source>
</reference>
<keyword evidence="2" id="KW-0378">Hydrolase</keyword>
<dbReference type="InterPro" id="IPR011059">
    <property type="entry name" value="Metal-dep_hydrolase_composite"/>
</dbReference>
<comment type="caution">
    <text evidence="2">The sequence shown here is derived from an EMBL/GenBank/DDBJ whole genome shotgun (WGS) entry which is preliminary data.</text>
</comment>
<dbReference type="InterPro" id="IPR050287">
    <property type="entry name" value="MTA/SAH_deaminase"/>
</dbReference>
<evidence type="ECO:0000313" key="2">
    <source>
        <dbReference type="EMBL" id="KAA5834292.1"/>
    </source>
</evidence>
<gene>
    <name evidence="2" type="ORF">F1721_11395</name>
</gene>
<accession>A0A5M7BWZ0</accession>
<dbReference type="SUPFAM" id="SSF51556">
    <property type="entry name" value="Metallo-dependent hydrolases"/>
    <property type="match status" value="1"/>
</dbReference>
<feature type="domain" description="Amidohydrolase-related" evidence="1">
    <location>
        <begin position="57"/>
        <end position="400"/>
    </location>
</feature>
<dbReference type="InterPro" id="IPR006680">
    <property type="entry name" value="Amidohydro-rel"/>
</dbReference>
<dbReference type="SUPFAM" id="SSF51338">
    <property type="entry name" value="Composite domain of metallo-dependent hydrolases"/>
    <property type="match status" value="1"/>
</dbReference>
<dbReference type="PANTHER" id="PTHR43794:SF5">
    <property type="entry name" value="CHLOROHYDROLASE FAMILY PROTEIN"/>
    <property type="match status" value="1"/>
</dbReference>
<protein>
    <submittedName>
        <fullName evidence="2">Amidohydrolase family protein</fullName>
    </submittedName>
</protein>
<keyword evidence="3" id="KW-1185">Reference proteome</keyword>
<evidence type="ECO:0000313" key="3">
    <source>
        <dbReference type="Proteomes" id="UP000323946"/>
    </source>
</evidence>